<dbReference type="InterPro" id="IPR024775">
    <property type="entry name" value="DinB-like"/>
</dbReference>
<dbReference type="EMBL" id="CP165627">
    <property type="protein sequence ID" value="XDV00673.1"/>
    <property type="molecule type" value="Genomic_DNA"/>
</dbReference>
<dbReference type="Gene3D" id="1.20.120.450">
    <property type="entry name" value="dinb family like domain"/>
    <property type="match status" value="1"/>
</dbReference>
<dbReference type="AlphaFoldDB" id="A0AB39WH11"/>
<sequence>MKSKTQLFIALWQEGRTRFTKQLDLIIENDLKKKLATSPNSLGFLIRHISDVELLFTKNIFGASEVKVIAKTVIAKKDTGEWTNLSELKEYSHYAYQNLLAILEKQTDTDWDTSITTSEFGTKTKAEALGRIVSHTAYHAGQMSIINKYGTST</sequence>
<dbReference type="SUPFAM" id="SSF109854">
    <property type="entry name" value="DinB/YfiT-like putative metalloenzymes"/>
    <property type="match status" value="1"/>
</dbReference>
<protein>
    <submittedName>
        <fullName evidence="2">DinB family protein</fullName>
    </submittedName>
</protein>
<reference evidence="2" key="1">
    <citation type="submission" date="2024-07" db="EMBL/GenBank/DDBJ databases">
        <authorList>
            <person name="Biller S.J."/>
        </authorList>
    </citation>
    <scope>NUCLEOTIDE SEQUENCE</scope>
    <source>
        <strain evidence="2">WC2429</strain>
    </source>
</reference>
<proteinExistence type="predicted"/>
<evidence type="ECO:0000313" key="2">
    <source>
        <dbReference type="EMBL" id="XDV00673.1"/>
    </source>
</evidence>
<dbReference type="Pfam" id="PF12867">
    <property type="entry name" value="DinB_2"/>
    <property type="match status" value="1"/>
</dbReference>
<evidence type="ECO:0000259" key="1">
    <source>
        <dbReference type="Pfam" id="PF12867"/>
    </source>
</evidence>
<accession>A0AB39WH11</accession>
<gene>
    <name evidence="2" type="ORF">AB3G32_10030</name>
</gene>
<dbReference type="InterPro" id="IPR034660">
    <property type="entry name" value="DinB/YfiT-like"/>
</dbReference>
<name>A0AB39WH11_9FLAO</name>
<dbReference type="RefSeq" id="WP_367771056.1">
    <property type="nucleotide sequence ID" value="NZ_CP165627.1"/>
</dbReference>
<organism evidence="2">
    <name type="scientific">Flavobacterium sp. WC2429</name>
    <dbReference type="NCBI Taxonomy" id="3234140"/>
    <lineage>
        <taxon>Bacteria</taxon>
        <taxon>Pseudomonadati</taxon>
        <taxon>Bacteroidota</taxon>
        <taxon>Flavobacteriia</taxon>
        <taxon>Flavobacteriales</taxon>
        <taxon>Flavobacteriaceae</taxon>
        <taxon>Flavobacterium</taxon>
    </lineage>
</organism>
<feature type="domain" description="DinB-like" evidence="1">
    <location>
        <begin position="13"/>
        <end position="143"/>
    </location>
</feature>